<dbReference type="InterPro" id="IPR040811">
    <property type="entry name" value="SLATT_4"/>
</dbReference>
<dbReference type="Proteomes" id="UP000286501">
    <property type="component" value="Unassembled WGS sequence"/>
</dbReference>
<reference evidence="3 4" key="1">
    <citation type="submission" date="2018-08" db="EMBL/GenBank/DDBJ databases">
        <title>A genome reference for cultivated species of the human gut microbiota.</title>
        <authorList>
            <person name="Zou Y."/>
            <person name="Xue W."/>
            <person name="Luo G."/>
        </authorList>
    </citation>
    <scope>NUCLEOTIDE SEQUENCE [LARGE SCALE GENOMIC DNA]</scope>
    <source>
        <strain evidence="3 4">AM22-1</strain>
    </source>
</reference>
<dbReference type="Pfam" id="PF18186">
    <property type="entry name" value="SLATT_4"/>
    <property type="match status" value="1"/>
</dbReference>
<gene>
    <name evidence="3" type="ORF">DW250_15770</name>
</gene>
<evidence type="ECO:0000313" key="4">
    <source>
        <dbReference type="Proteomes" id="UP000286501"/>
    </source>
</evidence>
<sequence length="202" mass="22728">MKAIMDEDKVIKLLDSQIRNSYGNVFWTHKIHEKDADIYRCWNNWIKIAQIVLSAISTTGIIFILFGVSQNTPLRDGQYDCVRWAALISSGISALLVIANSLAKGYDLGELSASHGATALKLLDLREEYLSLLYDIKAKSINVEEIQERQDELKERTLSVYANAPRTTSRGYGKASKAIEDGEPFFTKDSLNKILPVDLQEE</sequence>
<accession>A0A3R6EI80</accession>
<comment type="caution">
    <text evidence="3">The sequence shown here is derived from an EMBL/GenBank/DDBJ whole genome shotgun (WGS) entry which is preliminary data.</text>
</comment>
<keyword evidence="1" id="KW-0812">Transmembrane</keyword>
<dbReference type="EMBL" id="QRIN01000127">
    <property type="protein sequence ID" value="RHG60726.1"/>
    <property type="molecule type" value="Genomic_DNA"/>
</dbReference>
<dbReference type="AlphaFoldDB" id="A0A3R6EI80"/>
<evidence type="ECO:0000259" key="2">
    <source>
        <dbReference type="Pfam" id="PF18186"/>
    </source>
</evidence>
<dbReference type="NCBIfam" id="NF033632">
    <property type="entry name" value="SLATT_4"/>
    <property type="match status" value="1"/>
</dbReference>
<organism evidence="3 4">
    <name type="scientific">Segatella copri</name>
    <dbReference type="NCBI Taxonomy" id="165179"/>
    <lineage>
        <taxon>Bacteria</taxon>
        <taxon>Pseudomonadati</taxon>
        <taxon>Bacteroidota</taxon>
        <taxon>Bacteroidia</taxon>
        <taxon>Bacteroidales</taxon>
        <taxon>Prevotellaceae</taxon>
        <taxon>Segatella</taxon>
    </lineage>
</organism>
<keyword evidence="1" id="KW-0472">Membrane</keyword>
<feature type="transmembrane region" description="Helical" evidence="1">
    <location>
        <begin position="82"/>
        <end position="103"/>
    </location>
</feature>
<name>A0A3R6EI80_9BACT</name>
<keyword evidence="1" id="KW-1133">Transmembrane helix</keyword>
<protein>
    <submittedName>
        <fullName evidence="3">SLATT domain-containing protein</fullName>
    </submittedName>
</protein>
<feature type="domain" description="SMODS and SLOG-associating 2TM effector" evidence="2">
    <location>
        <begin position="14"/>
        <end position="188"/>
    </location>
</feature>
<feature type="transmembrane region" description="Helical" evidence="1">
    <location>
        <begin position="48"/>
        <end position="70"/>
    </location>
</feature>
<evidence type="ECO:0000313" key="3">
    <source>
        <dbReference type="EMBL" id="RHG60726.1"/>
    </source>
</evidence>
<proteinExistence type="predicted"/>
<evidence type="ECO:0000256" key="1">
    <source>
        <dbReference type="SAM" id="Phobius"/>
    </source>
</evidence>